<evidence type="ECO:0000313" key="1">
    <source>
        <dbReference type="EMBL" id="KAG7166461.1"/>
    </source>
</evidence>
<dbReference type="EMBL" id="JAHLQT010022531">
    <property type="protein sequence ID" value="KAG7166461.1"/>
    <property type="molecule type" value="Genomic_DNA"/>
</dbReference>
<name>A0A8J5MWQ9_HOMAM</name>
<keyword evidence="2" id="KW-1185">Reference proteome</keyword>
<reference evidence="1" key="1">
    <citation type="journal article" date="2021" name="Sci. Adv.">
        <title>The American lobster genome reveals insights on longevity, neural, and immune adaptations.</title>
        <authorList>
            <person name="Polinski J.M."/>
            <person name="Zimin A.V."/>
            <person name="Clark K.F."/>
            <person name="Kohn A.B."/>
            <person name="Sadowski N."/>
            <person name="Timp W."/>
            <person name="Ptitsyn A."/>
            <person name="Khanna P."/>
            <person name="Romanova D.Y."/>
            <person name="Williams P."/>
            <person name="Greenwood S.J."/>
            <person name="Moroz L.L."/>
            <person name="Walt D.R."/>
            <person name="Bodnar A.G."/>
        </authorList>
    </citation>
    <scope>NUCLEOTIDE SEQUENCE</scope>
    <source>
        <strain evidence="1">GMGI-L3</strain>
    </source>
</reference>
<dbReference type="AlphaFoldDB" id="A0A8J5MWQ9"/>
<protein>
    <submittedName>
        <fullName evidence="1">Uncharacterized protein</fullName>
    </submittedName>
</protein>
<evidence type="ECO:0000313" key="2">
    <source>
        <dbReference type="Proteomes" id="UP000747542"/>
    </source>
</evidence>
<gene>
    <name evidence="1" type="ORF">Hamer_G005568</name>
</gene>
<sequence>MVDTITELGNPFSDESKELVSLVSNIVAVVSVVKTVGAVKETGLQQPAFLLFLMVTDYEQALKNCEEITCEPDVSVLVIDDTAVVQMLKTGTTKTFKKYSKAVFEPYTARWLGKVKRVDVCRLVVEELWIACGSGNNFRYLSVHLYASAMGQEKARALLMFQAITGCDAIFFCGRGKQAAWDA</sequence>
<accession>A0A8J5MWQ9</accession>
<dbReference type="Proteomes" id="UP000747542">
    <property type="component" value="Unassembled WGS sequence"/>
</dbReference>
<comment type="caution">
    <text evidence="1">The sequence shown here is derived from an EMBL/GenBank/DDBJ whole genome shotgun (WGS) entry which is preliminary data.</text>
</comment>
<organism evidence="1 2">
    <name type="scientific">Homarus americanus</name>
    <name type="common">American lobster</name>
    <dbReference type="NCBI Taxonomy" id="6706"/>
    <lineage>
        <taxon>Eukaryota</taxon>
        <taxon>Metazoa</taxon>
        <taxon>Ecdysozoa</taxon>
        <taxon>Arthropoda</taxon>
        <taxon>Crustacea</taxon>
        <taxon>Multicrustacea</taxon>
        <taxon>Malacostraca</taxon>
        <taxon>Eumalacostraca</taxon>
        <taxon>Eucarida</taxon>
        <taxon>Decapoda</taxon>
        <taxon>Pleocyemata</taxon>
        <taxon>Astacidea</taxon>
        <taxon>Nephropoidea</taxon>
        <taxon>Nephropidae</taxon>
        <taxon>Homarus</taxon>
    </lineage>
</organism>
<proteinExistence type="predicted"/>